<dbReference type="SUPFAM" id="SSF53807">
    <property type="entry name" value="Helical backbone' metal receptor"/>
    <property type="match status" value="1"/>
</dbReference>
<keyword evidence="5" id="KW-0449">Lipoprotein</keyword>
<dbReference type="Proteomes" id="UP000316882">
    <property type="component" value="Unassembled WGS sequence"/>
</dbReference>
<evidence type="ECO:0000256" key="2">
    <source>
        <dbReference type="SAM" id="MobiDB-lite"/>
    </source>
</evidence>
<proteinExistence type="inferred from homology"/>
<dbReference type="EMBL" id="BJMH01000005">
    <property type="protein sequence ID" value="GEB31911.1"/>
    <property type="molecule type" value="Genomic_DNA"/>
</dbReference>
<reference evidence="5 6" key="1">
    <citation type="submission" date="2019-06" db="EMBL/GenBank/DDBJ databases">
        <title>Whole genome shotgun sequence of Brevibacillus parabrevis NBRC 12334.</title>
        <authorList>
            <person name="Hosoyama A."/>
            <person name="Uohara A."/>
            <person name="Ohji S."/>
            <person name="Ichikawa N."/>
        </authorList>
    </citation>
    <scope>NUCLEOTIDE SEQUENCE [LARGE SCALE GENOMIC DNA]</scope>
    <source>
        <strain evidence="5 6">NBRC 12334</strain>
    </source>
</reference>
<protein>
    <submittedName>
        <fullName evidence="5">Lipoprotein</fullName>
    </submittedName>
</protein>
<dbReference type="CDD" id="cd01148">
    <property type="entry name" value="TroA_a"/>
    <property type="match status" value="1"/>
</dbReference>
<dbReference type="Gene3D" id="3.40.50.1980">
    <property type="entry name" value="Nitrogenase molybdenum iron protein domain"/>
    <property type="match status" value="2"/>
</dbReference>
<dbReference type="PROSITE" id="PS51257">
    <property type="entry name" value="PROKAR_LIPOPROTEIN"/>
    <property type="match status" value="1"/>
</dbReference>
<evidence type="ECO:0000256" key="1">
    <source>
        <dbReference type="ARBA" id="ARBA00008814"/>
    </source>
</evidence>
<organism evidence="5 6">
    <name type="scientific">Brevibacillus parabrevis</name>
    <dbReference type="NCBI Taxonomy" id="54914"/>
    <lineage>
        <taxon>Bacteria</taxon>
        <taxon>Bacillati</taxon>
        <taxon>Bacillota</taxon>
        <taxon>Bacilli</taxon>
        <taxon>Bacillales</taxon>
        <taxon>Paenibacillaceae</taxon>
        <taxon>Brevibacillus</taxon>
    </lineage>
</organism>
<evidence type="ECO:0000259" key="4">
    <source>
        <dbReference type="PROSITE" id="PS50983"/>
    </source>
</evidence>
<evidence type="ECO:0000256" key="3">
    <source>
        <dbReference type="SAM" id="SignalP"/>
    </source>
</evidence>
<gene>
    <name evidence="5" type="ORF">BPA01_14910</name>
</gene>
<sequence length="345" mass="37408">MNKTPKKKKALQGFWFASVTAIMLLMSACGSATPAAPEQAATKPGSEQAAQPAAGENKPVTIVNNGIEMTYPEAPKRAVTMNQHVTEIMLALGLADKMAGTAYLDDQILPELKADYDKVPVLSDKYPTKEVLMAANPDFVYAGWKSAFGDKGVGSMEELEKAGVKSYLQESSNKPGPTIDDVFADIANIGRIFRVEDKANELIGKMKAEMEQTTSKIGTVDKPLSVFVYDSGEDQPFTAANNYMTALIKAAGGKNVFDDIQKGWATVSWEEVVNRKPDVIVVVDYGDKTIDQKKEFLLAKKELADLPAIQNKRLIVLPLSAASEGVRAPIALKILGEGLYPDKFK</sequence>
<dbReference type="PROSITE" id="PS50983">
    <property type="entry name" value="FE_B12_PBP"/>
    <property type="match status" value="1"/>
</dbReference>
<comment type="similarity">
    <text evidence="1">Belongs to the bacterial solute-binding protein 8 family.</text>
</comment>
<keyword evidence="3" id="KW-0732">Signal</keyword>
<comment type="caution">
    <text evidence="5">The sequence shown here is derived from an EMBL/GenBank/DDBJ whole genome shotgun (WGS) entry which is preliminary data.</text>
</comment>
<accession>A0A4Y3PND0</accession>
<dbReference type="RefSeq" id="WP_122964114.1">
    <property type="nucleotide sequence ID" value="NZ_BJMH01000005.1"/>
</dbReference>
<dbReference type="STRING" id="54914.AV540_02755"/>
<feature type="domain" description="Fe/B12 periplasmic-binding" evidence="4">
    <location>
        <begin position="77"/>
        <end position="343"/>
    </location>
</feature>
<feature type="chain" id="PRO_5039604645" evidence="3">
    <location>
        <begin position="33"/>
        <end position="345"/>
    </location>
</feature>
<feature type="signal peptide" evidence="3">
    <location>
        <begin position="1"/>
        <end position="32"/>
    </location>
</feature>
<dbReference type="Pfam" id="PF01497">
    <property type="entry name" value="Peripla_BP_2"/>
    <property type="match status" value="1"/>
</dbReference>
<dbReference type="InterPro" id="IPR002491">
    <property type="entry name" value="ABC_transptr_periplasmic_BD"/>
</dbReference>
<keyword evidence="6" id="KW-1185">Reference proteome</keyword>
<dbReference type="PANTHER" id="PTHR30535">
    <property type="entry name" value="VITAMIN B12-BINDING PROTEIN"/>
    <property type="match status" value="1"/>
</dbReference>
<evidence type="ECO:0000313" key="5">
    <source>
        <dbReference type="EMBL" id="GEB31911.1"/>
    </source>
</evidence>
<dbReference type="InterPro" id="IPR050902">
    <property type="entry name" value="ABC_Transporter_SBP"/>
</dbReference>
<name>A0A4Y3PND0_BREPA</name>
<evidence type="ECO:0000313" key="6">
    <source>
        <dbReference type="Proteomes" id="UP000316882"/>
    </source>
</evidence>
<dbReference type="AlphaFoldDB" id="A0A4Y3PND0"/>
<feature type="region of interest" description="Disordered" evidence="2">
    <location>
        <begin position="35"/>
        <end position="58"/>
    </location>
</feature>
<dbReference type="PANTHER" id="PTHR30535:SF7">
    <property type="entry name" value="IRON(III) DICITRATE-BINDING PROTEIN"/>
    <property type="match status" value="1"/>
</dbReference>